<dbReference type="STRING" id="1123866.NT01SARS_0555"/>
<feature type="transmembrane region" description="Helical" evidence="1">
    <location>
        <begin position="146"/>
        <end position="168"/>
    </location>
</feature>
<keyword evidence="1" id="KW-0472">Membrane</keyword>
<name>J5K8T4_9GAMM</name>
<dbReference type="EMBL" id="JH611156">
    <property type="protein sequence ID" value="EJP72068.1"/>
    <property type="molecule type" value="Genomic_DNA"/>
</dbReference>
<evidence type="ECO:0000256" key="1">
    <source>
        <dbReference type="SAM" id="Phobius"/>
    </source>
</evidence>
<keyword evidence="1" id="KW-0812">Transmembrane</keyword>
<accession>J5K8T4</accession>
<reference evidence="2 3" key="1">
    <citation type="journal article" date="2012" name="ISME J.">
        <title>Genomic insights to SAR86, an abundant and uncultivated marine bacterial lineage.</title>
        <authorList>
            <person name="Dupont C.L."/>
            <person name="Rusch D.B."/>
            <person name="Yooseph S."/>
            <person name="Lombardo M.J."/>
            <person name="Richter R.A."/>
            <person name="Valas R."/>
            <person name="Novotny M."/>
            <person name="Yee-Greenbaum J."/>
            <person name="Selengut J.D."/>
            <person name="Haft D.H."/>
            <person name="Halpern A.L."/>
            <person name="Lasken R.S."/>
            <person name="Nealson K."/>
            <person name="Friedman R."/>
            <person name="Venter J.C."/>
        </authorList>
    </citation>
    <scope>NUCLEOTIDE SEQUENCE [LARGE SCALE GENOMIC DNA]</scope>
</reference>
<feature type="transmembrane region" description="Helical" evidence="1">
    <location>
        <begin position="37"/>
        <end position="54"/>
    </location>
</feature>
<keyword evidence="1" id="KW-1133">Transmembrane helix</keyword>
<evidence type="ECO:0000313" key="3">
    <source>
        <dbReference type="Proteomes" id="UP000010305"/>
    </source>
</evidence>
<dbReference type="HOGENOM" id="CLU_1634220_0_0_6"/>
<gene>
    <name evidence="2" type="ORF">NT01SARS_0555</name>
</gene>
<sequence>MFVWSIWSYLQVVDLFNLNPEREWLGSICYLPHGSRVLMVCFFGYYAIPALYLAEITGPALIDPLGYVDGWNYGAVGSLIAVAIAVELVKWSRIAPGKFSLFKPVSFKNYKYLFLVIVISALLNGVLANLIVSLVNSSVIVDVSTVFRFTIGDIIGACTLVAALWIIFTTLVDTRLIVSPEEE</sequence>
<feature type="transmembrane region" description="Helical" evidence="1">
    <location>
        <begin position="74"/>
        <end position="91"/>
    </location>
</feature>
<evidence type="ECO:0000313" key="2">
    <source>
        <dbReference type="EMBL" id="EJP72068.1"/>
    </source>
</evidence>
<organism evidence="2 3">
    <name type="scientific">SAR86 cluster bacterium SAR86A</name>
    <dbReference type="NCBI Taxonomy" id="1123866"/>
    <lineage>
        <taxon>Bacteria</taxon>
        <taxon>Pseudomonadati</taxon>
        <taxon>Pseudomonadota</taxon>
        <taxon>Gammaproteobacteria</taxon>
        <taxon>SAR86 cluster</taxon>
    </lineage>
</organism>
<protein>
    <submittedName>
        <fullName evidence="2">Uncharacterized protein</fullName>
    </submittedName>
</protein>
<dbReference type="Proteomes" id="UP000010305">
    <property type="component" value="Unassembled WGS sequence"/>
</dbReference>
<dbReference type="AlphaFoldDB" id="J5K8T4"/>
<feature type="transmembrane region" description="Helical" evidence="1">
    <location>
        <begin position="112"/>
        <end position="134"/>
    </location>
</feature>
<proteinExistence type="predicted"/>